<dbReference type="Gene3D" id="2.40.70.10">
    <property type="entry name" value="Acid Proteases"/>
    <property type="match status" value="1"/>
</dbReference>
<feature type="domain" description="Peptidase A1" evidence="3">
    <location>
        <begin position="49"/>
        <end position="144"/>
    </location>
</feature>
<dbReference type="PROSITE" id="PS00141">
    <property type="entry name" value="ASP_PROTEASE"/>
    <property type="match status" value="1"/>
</dbReference>
<dbReference type="InterPro" id="IPR033121">
    <property type="entry name" value="PEPTIDASE_A1"/>
</dbReference>
<dbReference type="AlphaFoldDB" id="A0AAD5RGI7"/>
<evidence type="ECO:0000313" key="4">
    <source>
        <dbReference type="EMBL" id="KAJ1374054.1"/>
    </source>
</evidence>
<dbReference type="GO" id="GO:0004190">
    <property type="term" value="F:aspartic-type endopeptidase activity"/>
    <property type="evidence" value="ECO:0007669"/>
    <property type="project" value="InterPro"/>
</dbReference>
<evidence type="ECO:0000259" key="3">
    <source>
        <dbReference type="PROSITE" id="PS51767"/>
    </source>
</evidence>
<protein>
    <submittedName>
        <fullName evidence="4">Inositol hexakisphosphate and diphosphoinositol-pentakisphosphate kinase</fullName>
    </submittedName>
</protein>
<evidence type="ECO:0000313" key="5">
    <source>
        <dbReference type="Proteomes" id="UP001196413"/>
    </source>
</evidence>
<comment type="similarity">
    <text evidence="1">Belongs to the peptidase A1 family.</text>
</comment>
<dbReference type="GO" id="GO:0005764">
    <property type="term" value="C:lysosome"/>
    <property type="evidence" value="ECO:0007669"/>
    <property type="project" value="TreeGrafter"/>
</dbReference>
<sequence length="144" mass="15933">METRSAGSLIARLIKANLYQKYLEERSFLRAQILKKGSQPIMDYYDDIYTGNITVGTPGQSFAVVLDTGSSNLWVIDTHCETEACKGPPGSFFTRHKFNTTASSTFSMGNNTITLEYGSGWCFGMLAMDTVSFAGKLIKYHLTS</sequence>
<dbReference type="InterPro" id="IPR001969">
    <property type="entry name" value="Aspartic_peptidase_AS"/>
</dbReference>
<dbReference type="InterPro" id="IPR001461">
    <property type="entry name" value="Aspartic_peptidase_A1"/>
</dbReference>
<dbReference type="Proteomes" id="UP001196413">
    <property type="component" value="Unassembled WGS sequence"/>
</dbReference>
<gene>
    <name evidence="4" type="primary">ASP-1_22</name>
    <name evidence="4" type="ORF">KIN20_036647</name>
</gene>
<dbReference type="PANTHER" id="PTHR47966:SF8">
    <property type="entry name" value="ASPARTIC PROTEASE 1-RELATED"/>
    <property type="match status" value="1"/>
</dbReference>
<proteinExistence type="inferred from homology"/>
<comment type="caution">
    <text evidence="4">The sequence shown here is derived from an EMBL/GenBank/DDBJ whole genome shotgun (WGS) entry which is preliminary data.</text>
</comment>
<keyword evidence="4" id="KW-0808">Transferase</keyword>
<dbReference type="PANTHER" id="PTHR47966">
    <property type="entry name" value="BETA-SITE APP-CLEAVING ENZYME, ISOFORM A-RELATED"/>
    <property type="match status" value="1"/>
</dbReference>
<feature type="disulfide bond" evidence="2">
    <location>
        <begin position="80"/>
        <end position="85"/>
    </location>
</feature>
<dbReference type="CDD" id="cd05471">
    <property type="entry name" value="pepsin_like"/>
    <property type="match status" value="1"/>
</dbReference>
<dbReference type="GO" id="GO:0016301">
    <property type="term" value="F:kinase activity"/>
    <property type="evidence" value="ECO:0007669"/>
    <property type="project" value="UniProtKB-KW"/>
</dbReference>
<dbReference type="Pfam" id="PF00026">
    <property type="entry name" value="Asp"/>
    <property type="match status" value="1"/>
</dbReference>
<dbReference type="InterPro" id="IPR021109">
    <property type="entry name" value="Peptidase_aspartic_dom_sf"/>
</dbReference>
<dbReference type="InterPro" id="IPR034164">
    <property type="entry name" value="Pepsin-like_dom"/>
</dbReference>
<dbReference type="SUPFAM" id="SSF50630">
    <property type="entry name" value="Acid proteases"/>
    <property type="match status" value="1"/>
</dbReference>
<accession>A0AAD5RGI7</accession>
<keyword evidence="2" id="KW-1015">Disulfide bond</keyword>
<dbReference type="GO" id="GO:0006508">
    <property type="term" value="P:proteolysis"/>
    <property type="evidence" value="ECO:0007669"/>
    <property type="project" value="InterPro"/>
</dbReference>
<keyword evidence="4" id="KW-0418">Kinase</keyword>
<dbReference type="PROSITE" id="PS51767">
    <property type="entry name" value="PEPTIDASE_A1"/>
    <property type="match status" value="1"/>
</dbReference>
<name>A0AAD5RGI7_PARTN</name>
<reference evidence="4" key="1">
    <citation type="submission" date="2021-06" db="EMBL/GenBank/DDBJ databases">
        <title>Parelaphostrongylus tenuis whole genome reference sequence.</title>
        <authorList>
            <person name="Garwood T.J."/>
            <person name="Larsen P.A."/>
            <person name="Fountain-Jones N.M."/>
            <person name="Garbe J.R."/>
            <person name="Macchietto M.G."/>
            <person name="Kania S.A."/>
            <person name="Gerhold R.W."/>
            <person name="Richards J.E."/>
            <person name="Wolf T.M."/>
        </authorList>
    </citation>
    <scope>NUCLEOTIDE SEQUENCE</scope>
    <source>
        <strain evidence="4">MNPRO001-30</strain>
        <tissue evidence="4">Meninges</tissue>
    </source>
</reference>
<organism evidence="4 5">
    <name type="scientific">Parelaphostrongylus tenuis</name>
    <name type="common">Meningeal worm</name>
    <dbReference type="NCBI Taxonomy" id="148309"/>
    <lineage>
        <taxon>Eukaryota</taxon>
        <taxon>Metazoa</taxon>
        <taxon>Ecdysozoa</taxon>
        <taxon>Nematoda</taxon>
        <taxon>Chromadorea</taxon>
        <taxon>Rhabditida</taxon>
        <taxon>Rhabditina</taxon>
        <taxon>Rhabditomorpha</taxon>
        <taxon>Strongyloidea</taxon>
        <taxon>Metastrongylidae</taxon>
        <taxon>Parelaphostrongylus</taxon>
    </lineage>
</organism>
<evidence type="ECO:0000256" key="2">
    <source>
        <dbReference type="PIRSR" id="PIRSR601461-2"/>
    </source>
</evidence>
<keyword evidence="5" id="KW-1185">Reference proteome</keyword>
<dbReference type="EMBL" id="JAHQIW010007390">
    <property type="protein sequence ID" value="KAJ1374054.1"/>
    <property type="molecule type" value="Genomic_DNA"/>
</dbReference>
<evidence type="ECO:0000256" key="1">
    <source>
        <dbReference type="ARBA" id="ARBA00007447"/>
    </source>
</evidence>